<comment type="caution">
    <text evidence="2">The sequence shown here is derived from an EMBL/GenBank/DDBJ whole genome shotgun (WGS) entry which is preliminary data.</text>
</comment>
<sequence>MPCEKRHWNWTGHTIHEGSRKILVINNYQTMVTGFAQPPPSVLQPRMRVVGSPIRQSGELGEPISNHKEREEKGRAGGLWKQSRVGRETHVGKWSEARKSPNRPPAQEVLDNLIYNYSPTYCGQAGRKSSKAHVLQWQVWFVDNSFVIGLQFNPCR</sequence>
<feature type="region of interest" description="Disordered" evidence="1">
    <location>
        <begin position="54"/>
        <end position="82"/>
    </location>
</feature>
<keyword evidence="3" id="KW-1185">Reference proteome</keyword>
<feature type="compositionally biased region" description="Basic and acidic residues" evidence="1">
    <location>
        <begin position="65"/>
        <end position="75"/>
    </location>
</feature>
<evidence type="ECO:0000256" key="1">
    <source>
        <dbReference type="SAM" id="MobiDB-lite"/>
    </source>
</evidence>
<gene>
    <name evidence="2" type="ORF">Cgig2_021625</name>
</gene>
<dbReference type="Proteomes" id="UP001153076">
    <property type="component" value="Unassembled WGS sequence"/>
</dbReference>
<evidence type="ECO:0000313" key="3">
    <source>
        <dbReference type="Proteomes" id="UP001153076"/>
    </source>
</evidence>
<dbReference type="Gene3D" id="3.40.50.880">
    <property type="match status" value="1"/>
</dbReference>
<evidence type="ECO:0000313" key="2">
    <source>
        <dbReference type="EMBL" id="KAJ8430348.1"/>
    </source>
</evidence>
<dbReference type="EMBL" id="JAKOGI010000805">
    <property type="protein sequence ID" value="KAJ8430348.1"/>
    <property type="molecule type" value="Genomic_DNA"/>
</dbReference>
<organism evidence="2 3">
    <name type="scientific">Carnegiea gigantea</name>
    <dbReference type="NCBI Taxonomy" id="171969"/>
    <lineage>
        <taxon>Eukaryota</taxon>
        <taxon>Viridiplantae</taxon>
        <taxon>Streptophyta</taxon>
        <taxon>Embryophyta</taxon>
        <taxon>Tracheophyta</taxon>
        <taxon>Spermatophyta</taxon>
        <taxon>Magnoliopsida</taxon>
        <taxon>eudicotyledons</taxon>
        <taxon>Gunneridae</taxon>
        <taxon>Pentapetalae</taxon>
        <taxon>Caryophyllales</taxon>
        <taxon>Cactineae</taxon>
        <taxon>Cactaceae</taxon>
        <taxon>Cactoideae</taxon>
        <taxon>Echinocereeae</taxon>
        <taxon>Carnegiea</taxon>
    </lineage>
</organism>
<dbReference type="InterPro" id="IPR029062">
    <property type="entry name" value="Class_I_gatase-like"/>
</dbReference>
<accession>A0A9Q1Q642</accession>
<proteinExistence type="predicted"/>
<protein>
    <submittedName>
        <fullName evidence="2">Uncharacterized protein</fullName>
    </submittedName>
</protein>
<dbReference type="OrthoDB" id="64220at2759"/>
<name>A0A9Q1Q642_9CARY</name>
<dbReference type="AlphaFoldDB" id="A0A9Q1Q642"/>
<reference evidence="2" key="1">
    <citation type="submission" date="2022-04" db="EMBL/GenBank/DDBJ databases">
        <title>Carnegiea gigantea Genome sequencing and assembly v2.</title>
        <authorList>
            <person name="Copetti D."/>
            <person name="Sanderson M.J."/>
            <person name="Burquez A."/>
            <person name="Wojciechowski M.F."/>
        </authorList>
    </citation>
    <scope>NUCLEOTIDE SEQUENCE</scope>
    <source>
        <strain evidence="2">SGP5-SGP5p</strain>
        <tissue evidence="2">Aerial part</tissue>
    </source>
</reference>